<keyword evidence="6" id="KW-1185">Reference proteome</keyword>
<dbReference type="OrthoDB" id="66881at2759"/>
<dbReference type="EMBL" id="KN818236">
    <property type="protein sequence ID" value="KIL66345.1"/>
    <property type="molecule type" value="Genomic_DNA"/>
</dbReference>
<dbReference type="InterPro" id="IPR020946">
    <property type="entry name" value="Flavin_mOase-like"/>
</dbReference>
<dbReference type="SUPFAM" id="SSF51905">
    <property type="entry name" value="FAD/NAD(P)-binding domain"/>
    <property type="match status" value="1"/>
</dbReference>
<accession>A0A0C2SSM5</accession>
<comment type="similarity">
    <text evidence="1">Belongs to the FMO family.</text>
</comment>
<dbReference type="AlphaFoldDB" id="A0A0C2SSM5"/>
<keyword evidence="3" id="KW-0274">FAD</keyword>
<dbReference type="InterPro" id="IPR050346">
    <property type="entry name" value="FMO-like"/>
</dbReference>
<reference evidence="5 6" key="1">
    <citation type="submission" date="2014-04" db="EMBL/GenBank/DDBJ databases">
        <title>Evolutionary Origins and Diversification of the Mycorrhizal Mutualists.</title>
        <authorList>
            <consortium name="DOE Joint Genome Institute"/>
            <consortium name="Mycorrhizal Genomics Consortium"/>
            <person name="Kohler A."/>
            <person name="Kuo A."/>
            <person name="Nagy L.G."/>
            <person name="Floudas D."/>
            <person name="Copeland A."/>
            <person name="Barry K.W."/>
            <person name="Cichocki N."/>
            <person name="Veneault-Fourrey C."/>
            <person name="LaButti K."/>
            <person name="Lindquist E.A."/>
            <person name="Lipzen A."/>
            <person name="Lundell T."/>
            <person name="Morin E."/>
            <person name="Murat C."/>
            <person name="Riley R."/>
            <person name="Ohm R."/>
            <person name="Sun H."/>
            <person name="Tunlid A."/>
            <person name="Henrissat B."/>
            <person name="Grigoriev I.V."/>
            <person name="Hibbett D.S."/>
            <person name="Martin F."/>
        </authorList>
    </citation>
    <scope>NUCLEOTIDE SEQUENCE [LARGE SCALE GENOMIC DNA]</scope>
    <source>
        <strain evidence="5 6">Koide BX008</strain>
    </source>
</reference>
<dbReference type="InterPro" id="IPR036188">
    <property type="entry name" value="FAD/NAD-bd_sf"/>
</dbReference>
<keyword evidence="2" id="KW-0285">Flavoprotein</keyword>
<dbReference type="GO" id="GO:0050661">
    <property type="term" value="F:NADP binding"/>
    <property type="evidence" value="ECO:0007669"/>
    <property type="project" value="InterPro"/>
</dbReference>
<evidence type="ECO:0000313" key="6">
    <source>
        <dbReference type="Proteomes" id="UP000054549"/>
    </source>
</evidence>
<organism evidence="5 6">
    <name type="scientific">Amanita muscaria (strain Koide BX008)</name>
    <dbReference type="NCBI Taxonomy" id="946122"/>
    <lineage>
        <taxon>Eukaryota</taxon>
        <taxon>Fungi</taxon>
        <taxon>Dikarya</taxon>
        <taxon>Basidiomycota</taxon>
        <taxon>Agaricomycotina</taxon>
        <taxon>Agaricomycetes</taxon>
        <taxon>Agaricomycetidae</taxon>
        <taxon>Agaricales</taxon>
        <taxon>Pluteineae</taxon>
        <taxon>Amanitaceae</taxon>
        <taxon>Amanita</taxon>
    </lineage>
</organism>
<name>A0A0C2SSM5_AMAMK</name>
<gene>
    <name evidence="5" type="ORF">M378DRAFT_75158</name>
</gene>
<dbReference type="STRING" id="946122.A0A0C2SSM5"/>
<sequence>MVNFRQIIFSLIGTQLPVVHQSSHPELVNEKSIAIVGAGSAGLAMLKTLLDFPDHNSWDIALFEERENVGGIWLPDPDPNPPPVLPETPLYPALHTNTPVPAMTYPNFPFPVGTHLYPSHEHVEAYHVRYAHYYNLLPHIRFNHRVLITSWIGAPDNGFWNVTFSNHKNETYYQAFRHLVVASGINRIPRTPTWPGQAEWLTNRTGLRREIVHSAWFRRPEKYSNKSVLVVGYSSSGQDETALVAPLAANTYVSIKSENGSYHRPIPSNVIRKPELARFTKDSVVFVDKTEINVDSVLLATGYEMRKPFLEAGNVILVKPTARSGESSTKTLITNTKYIFPLYRHIFSLSPQYPTTALSFIGLPEVIPRPSDMAQAIFTAHAIRNASVLPSRDQMLQELAEHEQKSRDEGFDPYIKGHDMPDNTRSCDYQDELLDYLKEKGVIEDDGKKFVEEWRREMGSYDYLRRGWDRIEKLGVGDDWVRGVETEEEWSDVMARVNEWQKAYEENS</sequence>
<dbReference type="GO" id="GO:0004499">
    <property type="term" value="F:N,N-dimethylaniline monooxygenase activity"/>
    <property type="evidence" value="ECO:0007669"/>
    <property type="project" value="InterPro"/>
</dbReference>
<proteinExistence type="inferred from homology"/>
<evidence type="ECO:0000256" key="1">
    <source>
        <dbReference type="ARBA" id="ARBA00009183"/>
    </source>
</evidence>
<dbReference type="HOGENOM" id="CLU_006909_5_1_1"/>
<evidence type="ECO:0000256" key="2">
    <source>
        <dbReference type="ARBA" id="ARBA00022630"/>
    </source>
</evidence>
<keyword evidence="4" id="KW-0560">Oxidoreductase</keyword>
<dbReference type="GO" id="GO:0050660">
    <property type="term" value="F:flavin adenine dinucleotide binding"/>
    <property type="evidence" value="ECO:0007669"/>
    <property type="project" value="InterPro"/>
</dbReference>
<dbReference type="Pfam" id="PF00743">
    <property type="entry name" value="FMO-like"/>
    <property type="match status" value="2"/>
</dbReference>
<evidence type="ECO:0008006" key="7">
    <source>
        <dbReference type="Google" id="ProtNLM"/>
    </source>
</evidence>
<dbReference type="PANTHER" id="PTHR23023">
    <property type="entry name" value="DIMETHYLANILINE MONOOXYGENASE"/>
    <property type="match status" value="1"/>
</dbReference>
<evidence type="ECO:0000256" key="4">
    <source>
        <dbReference type="ARBA" id="ARBA00023002"/>
    </source>
</evidence>
<evidence type="ECO:0000256" key="3">
    <source>
        <dbReference type="ARBA" id="ARBA00022827"/>
    </source>
</evidence>
<dbReference type="Proteomes" id="UP000054549">
    <property type="component" value="Unassembled WGS sequence"/>
</dbReference>
<evidence type="ECO:0000313" key="5">
    <source>
        <dbReference type="EMBL" id="KIL66345.1"/>
    </source>
</evidence>
<dbReference type="Gene3D" id="3.50.50.60">
    <property type="entry name" value="FAD/NAD(P)-binding domain"/>
    <property type="match status" value="2"/>
</dbReference>
<protein>
    <recommendedName>
        <fullName evidence="7">FAD/NAD(P)-binding domain-containing protein</fullName>
    </recommendedName>
</protein>
<dbReference type="InParanoid" id="A0A0C2SSM5"/>